<dbReference type="EMBL" id="FAOO01000016">
    <property type="protein sequence ID" value="CUU07863.1"/>
    <property type="molecule type" value="Genomic_DNA"/>
</dbReference>
<dbReference type="GO" id="GO:0005737">
    <property type="term" value="C:cytoplasm"/>
    <property type="evidence" value="ECO:0007669"/>
    <property type="project" value="UniProtKB-SubCell"/>
</dbReference>
<comment type="function">
    <text evidence="9">Involved in the cellular defense against the biological effects of O6-methylguanine (O6-MeG) and O4-methylthymine (O4-MeT) in DNA. Repairs the methylated nucleobase in DNA by stoichiometrically transferring the methyl group to a cysteine residue in the enzyme. This is a suicide reaction: the enzyme is irreversibly inactivated.</text>
</comment>
<dbReference type="PANTHER" id="PTHR10815">
    <property type="entry name" value="METHYLATED-DNA--PROTEIN-CYSTEINE METHYLTRANSFERASE"/>
    <property type="match status" value="1"/>
</dbReference>
<evidence type="ECO:0000259" key="10">
    <source>
        <dbReference type="Pfam" id="PF01035"/>
    </source>
</evidence>
<dbReference type="Gene3D" id="3.30.160.70">
    <property type="entry name" value="Methylated DNA-protein cysteine methyltransferase domain"/>
    <property type="match status" value="1"/>
</dbReference>
<dbReference type="InterPro" id="IPR001497">
    <property type="entry name" value="MethylDNA_cys_MeTrfase_AS"/>
</dbReference>
<keyword evidence="4 9" id="KW-0489">Methyltransferase</keyword>
<comment type="catalytic activity">
    <reaction evidence="1 9">
        <text>a 4-O-methyl-thymidine in DNA + L-cysteinyl-[protein] = a thymidine in DNA + S-methyl-L-cysteinyl-[protein]</text>
        <dbReference type="Rhea" id="RHEA:53428"/>
        <dbReference type="Rhea" id="RHEA-COMP:10131"/>
        <dbReference type="Rhea" id="RHEA-COMP:10132"/>
        <dbReference type="Rhea" id="RHEA-COMP:13555"/>
        <dbReference type="Rhea" id="RHEA-COMP:13556"/>
        <dbReference type="ChEBI" id="CHEBI:29950"/>
        <dbReference type="ChEBI" id="CHEBI:82612"/>
        <dbReference type="ChEBI" id="CHEBI:137386"/>
        <dbReference type="ChEBI" id="CHEBI:137387"/>
        <dbReference type="EC" id="2.1.1.63"/>
    </reaction>
</comment>
<organism evidence="12 13">
    <name type="scientific">Candidatus Thermokryptus mobilis</name>
    <dbReference type="NCBI Taxonomy" id="1643428"/>
    <lineage>
        <taxon>Bacteria</taxon>
        <taxon>Pseudomonadati</taxon>
        <taxon>Candidatus Kryptoniota</taxon>
        <taxon>Candidatus Thermokryptus</taxon>
    </lineage>
</organism>
<comment type="similarity">
    <text evidence="2 9">Belongs to the MGMT family.</text>
</comment>
<gene>
    <name evidence="12" type="ORF">JGI1_01922</name>
</gene>
<dbReference type="HAMAP" id="MF_00772">
    <property type="entry name" value="OGT"/>
    <property type="match status" value="1"/>
</dbReference>
<dbReference type="EC" id="2.1.1.63" evidence="9"/>
<evidence type="ECO:0000256" key="9">
    <source>
        <dbReference type="HAMAP-Rule" id="MF_00772"/>
    </source>
</evidence>
<dbReference type="GO" id="GO:0006307">
    <property type="term" value="P:DNA alkylation repair"/>
    <property type="evidence" value="ECO:0007669"/>
    <property type="project" value="UniProtKB-UniRule"/>
</dbReference>
<dbReference type="PROSITE" id="PS00374">
    <property type="entry name" value="MGMT"/>
    <property type="match status" value="1"/>
</dbReference>
<dbReference type="SUPFAM" id="SSF53155">
    <property type="entry name" value="Methylated DNA-protein cysteine methyltransferase domain"/>
    <property type="match status" value="1"/>
</dbReference>
<evidence type="ECO:0000256" key="2">
    <source>
        <dbReference type="ARBA" id="ARBA00008711"/>
    </source>
</evidence>
<name>A0A0S4N995_9BACT</name>
<reference evidence="13" key="1">
    <citation type="submission" date="2015-11" db="EMBL/GenBank/DDBJ databases">
        <authorList>
            <person name="Varghese N."/>
        </authorList>
    </citation>
    <scope>NUCLEOTIDE SEQUENCE [LARGE SCALE GENOMIC DNA]</scope>
</reference>
<evidence type="ECO:0000256" key="5">
    <source>
        <dbReference type="ARBA" id="ARBA00022679"/>
    </source>
</evidence>
<dbReference type="Proteomes" id="UP000320623">
    <property type="component" value="Unassembled WGS sequence"/>
</dbReference>
<dbReference type="InterPro" id="IPR023546">
    <property type="entry name" value="MGMT"/>
</dbReference>
<dbReference type="Pfam" id="PF02870">
    <property type="entry name" value="Methyltransf_1N"/>
    <property type="match status" value="1"/>
</dbReference>
<comment type="catalytic activity">
    <reaction evidence="8 9">
        <text>a 6-O-methyl-2'-deoxyguanosine in DNA + L-cysteinyl-[protein] = S-methyl-L-cysteinyl-[protein] + a 2'-deoxyguanosine in DNA</text>
        <dbReference type="Rhea" id="RHEA:24000"/>
        <dbReference type="Rhea" id="RHEA-COMP:10131"/>
        <dbReference type="Rhea" id="RHEA-COMP:10132"/>
        <dbReference type="Rhea" id="RHEA-COMP:11367"/>
        <dbReference type="Rhea" id="RHEA-COMP:11368"/>
        <dbReference type="ChEBI" id="CHEBI:29950"/>
        <dbReference type="ChEBI" id="CHEBI:82612"/>
        <dbReference type="ChEBI" id="CHEBI:85445"/>
        <dbReference type="ChEBI" id="CHEBI:85448"/>
        <dbReference type="EC" id="2.1.1.63"/>
    </reaction>
</comment>
<dbReference type="RefSeq" id="WP_140945642.1">
    <property type="nucleotide sequence ID" value="NZ_FAOO01000016.1"/>
</dbReference>
<dbReference type="InterPro" id="IPR036217">
    <property type="entry name" value="MethylDNA_cys_MeTrfase_DNAb"/>
</dbReference>
<evidence type="ECO:0000256" key="4">
    <source>
        <dbReference type="ARBA" id="ARBA00022603"/>
    </source>
</evidence>
<dbReference type="OrthoDB" id="9802228at2"/>
<feature type="domain" description="Methylguanine DNA methyltransferase ribonuclease-like" evidence="11">
    <location>
        <begin position="2"/>
        <end position="80"/>
    </location>
</feature>
<dbReference type="STRING" id="1643428.GCA_001442855_01883"/>
<evidence type="ECO:0000259" key="11">
    <source>
        <dbReference type="Pfam" id="PF02870"/>
    </source>
</evidence>
<evidence type="ECO:0000256" key="1">
    <source>
        <dbReference type="ARBA" id="ARBA00001286"/>
    </source>
</evidence>
<evidence type="ECO:0000256" key="3">
    <source>
        <dbReference type="ARBA" id="ARBA00022490"/>
    </source>
</evidence>
<dbReference type="SUPFAM" id="SSF46767">
    <property type="entry name" value="Methylated DNA-protein cysteine methyltransferase, C-terminal domain"/>
    <property type="match status" value="1"/>
</dbReference>
<dbReference type="InterPro" id="IPR014048">
    <property type="entry name" value="MethylDNA_cys_MeTrfase_DNA-bd"/>
</dbReference>
<keyword evidence="5 9" id="KW-0808">Transferase</keyword>
<feature type="domain" description="Methylated-DNA-[protein]-cysteine S-methyltransferase DNA binding" evidence="10">
    <location>
        <begin position="84"/>
        <end position="164"/>
    </location>
</feature>
<dbReference type="InterPro" id="IPR036631">
    <property type="entry name" value="MGMT_N_sf"/>
</dbReference>
<dbReference type="GO" id="GO:0003908">
    <property type="term" value="F:methylated-DNA-[protein]-cysteine S-methyltransferase activity"/>
    <property type="evidence" value="ECO:0007669"/>
    <property type="project" value="UniProtKB-UniRule"/>
</dbReference>
<dbReference type="PANTHER" id="PTHR10815:SF13">
    <property type="entry name" value="METHYLATED-DNA--PROTEIN-CYSTEINE METHYLTRANSFERASE"/>
    <property type="match status" value="1"/>
</dbReference>
<evidence type="ECO:0000256" key="7">
    <source>
        <dbReference type="ARBA" id="ARBA00023204"/>
    </source>
</evidence>
<keyword evidence="3 9" id="KW-0963">Cytoplasm</keyword>
<evidence type="ECO:0000256" key="6">
    <source>
        <dbReference type="ARBA" id="ARBA00022763"/>
    </source>
</evidence>
<dbReference type="NCBIfam" id="TIGR00589">
    <property type="entry name" value="ogt"/>
    <property type="match status" value="1"/>
</dbReference>
<proteinExistence type="inferred from homology"/>
<evidence type="ECO:0000313" key="13">
    <source>
        <dbReference type="Proteomes" id="UP000320623"/>
    </source>
</evidence>
<evidence type="ECO:0000313" key="12">
    <source>
        <dbReference type="EMBL" id="CUU07863.1"/>
    </source>
</evidence>
<dbReference type="GO" id="GO:0032259">
    <property type="term" value="P:methylation"/>
    <property type="evidence" value="ECO:0007669"/>
    <property type="project" value="UniProtKB-KW"/>
</dbReference>
<keyword evidence="6 9" id="KW-0227">DNA damage</keyword>
<dbReference type="CDD" id="cd06445">
    <property type="entry name" value="ATase"/>
    <property type="match status" value="1"/>
</dbReference>
<keyword evidence="7 9" id="KW-0234">DNA repair</keyword>
<dbReference type="Pfam" id="PF01035">
    <property type="entry name" value="DNA_binding_1"/>
    <property type="match status" value="1"/>
</dbReference>
<accession>A0A0S4N995</accession>
<comment type="miscellaneous">
    <text evidence="9">This enzyme catalyzes only one turnover and therefore is not strictly catalytic. According to one definition, an enzyme is a biocatalyst that acts repeatedly and over many reaction cycles.</text>
</comment>
<keyword evidence="13" id="KW-1185">Reference proteome</keyword>
<dbReference type="FunFam" id="1.10.10.10:FF:000214">
    <property type="entry name" value="Methylated-DNA--protein-cysteine methyltransferase"/>
    <property type="match status" value="1"/>
</dbReference>
<feature type="active site" description="Nucleophile; methyl group acceptor" evidence="9">
    <location>
        <position position="135"/>
    </location>
</feature>
<sequence>MLYCTSFETNIGIIYIASSEKGVCKISLTLNSSVEFKSWIKKHFSEFEVVESKKENKEAIEQIRLYLARRLKKFDVPIDLIGTDFQKFVWGETMKIPYGETITYSELAKRIHNPKAYRAVGNALGANPLPIIVPCHRVIASDGSLGGYSGGIKIKEFLLGLEGAKSV</sequence>
<dbReference type="InterPro" id="IPR036388">
    <property type="entry name" value="WH-like_DNA-bd_sf"/>
</dbReference>
<comment type="subcellular location">
    <subcellularLocation>
        <location evidence="9">Cytoplasm</location>
    </subcellularLocation>
</comment>
<dbReference type="Gene3D" id="1.10.10.10">
    <property type="entry name" value="Winged helix-like DNA-binding domain superfamily/Winged helix DNA-binding domain"/>
    <property type="match status" value="1"/>
</dbReference>
<dbReference type="InterPro" id="IPR008332">
    <property type="entry name" value="MethylG_MeTrfase_N"/>
</dbReference>
<protein>
    <recommendedName>
        <fullName evidence="9">Methylated-DNA--protein-cysteine methyltransferase</fullName>
        <ecNumber evidence="9">2.1.1.63</ecNumber>
    </recommendedName>
    <alternativeName>
        <fullName evidence="9">6-O-methylguanine-DNA methyltransferase</fullName>
        <shortName evidence="9">MGMT</shortName>
    </alternativeName>
    <alternativeName>
        <fullName evidence="9">O-6-methylguanine-DNA-alkyltransferase</fullName>
    </alternativeName>
</protein>
<evidence type="ECO:0000256" key="8">
    <source>
        <dbReference type="ARBA" id="ARBA00049348"/>
    </source>
</evidence>
<dbReference type="AlphaFoldDB" id="A0A0S4N995"/>